<feature type="region of interest" description="Disordered" evidence="2">
    <location>
        <begin position="164"/>
        <end position="185"/>
    </location>
</feature>
<dbReference type="Pfam" id="PF02720">
    <property type="entry name" value="DUF222"/>
    <property type="match status" value="1"/>
</dbReference>
<reference evidence="4 5" key="1">
    <citation type="submission" date="2017-07" db="EMBL/GenBank/DDBJ databases">
        <title>Amycolatopsis thailandensis Genome sequencing and assembly.</title>
        <authorList>
            <person name="Kaur N."/>
            <person name="Mayilraj S."/>
        </authorList>
    </citation>
    <scope>NUCLEOTIDE SEQUENCE [LARGE SCALE GENOMIC DNA]</scope>
    <source>
        <strain evidence="4 5">JCM 16380</strain>
    </source>
</reference>
<dbReference type="InterPro" id="IPR003870">
    <property type="entry name" value="DUF222"/>
</dbReference>
<dbReference type="Pfam" id="PF01844">
    <property type="entry name" value="HNH"/>
    <property type="match status" value="1"/>
</dbReference>
<evidence type="ECO:0000313" key="5">
    <source>
        <dbReference type="Proteomes" id="UP000215223"/>
    </source>
</evidence>
<keyword evidence="4" id="KW-0540">Nuclease</keyword>
<dbReference type="GO" id="GO:0008270">
    <property type="term" value="F:zinc ion binding"/>
    <property type="evidence" value="ECO:0007669"/>
    <property type="project" value="InterPro"/>
</dbReference>
<dbReference type="OrthoDB" id="3656171at2"/>
<dbReference type="InterPro" id="IPR002711">
    <property type="entry name" value="HNH"/>
</dbReference>
<organism evidence="4 5">
    <name type="scientific">Amycolatopsis thailandensis</name>
    <dbReference type="NCBI Taxonomy" id="589330"/>
    <lineage>
        <taxon>Bacteria</taxon>
        <taxon>Bacillati</taxon>
        <taxon>Actinomycetota</taxon>
        <taxon>Actinomycetes</taxon>
        <taxon>Pseudonocardiales</taxon>
        <taxon>Pseudonocardiaceae</taxon>
        <taxon>Amycolatopsis</taxon>
    </lineage>
</organism>
<dbReference type="SMART" id="SM00507">
    <property type="entry name" value="HNHc"/>
    <property type="match status" value="1"/>
</dbReference>
<sequence>MSETFLPELPQELWRAGELELAHGVKQFLQVMRVASAAMGRFLAEIESRGSKDLYGYGSTAAWFADVAGLSRGEAQSVVKRAIALNPTRGLDGSEVPAVAPTTGAVAAEGLIGEHRIDQILDILKRLPADTSAEDREHAEKVLANLARDAGPRQVAKAEEDILGWLDPDGNEPKDPEPKQPRREVTLERRRDGFWKLTGLLDDELGARTAAALEAYAKPRPVDEFGQADLRMKCERQGDAWAELLDLAVACPDQPGTSGYRTLVHVTIGLEELKTGIGKACLDFVGTMTARDARMAACDCLMLPVVMNAAGEPLDVGRLRRFVTPGQRRALNIRDRGCAFPGCHRKPKNCHAHHIHHWADGGPTDLRNLVLLCGFHHRLIHHGDWQVRMAADGLPEFIPPQYLDPLRRIRRNTLHRAPA</sequence>
<evidence type="ECO:0000256" key="2">
    <source>
        <dbReference type="SAM" id="MobiDB-lite"/>
    </source>
</evidence>
<protein>
    <submittedName>
        <fullName evidence="4">HNH endonuclease</fullName>
    </submittedName>
</protein>
<proteinExistence type="inferred from homology"/>
<keyword evidence="5" id="KW-1185">Reference proteome</keyword>
<dbReference type="Gene3D" id="1.10.30.50">
    <property type="match status" value="1"/>
</dbReference>
<dbReference type="EMBL" id="NMQT01000103">
    <property type="protein sequence ID" value="OXM50214.1"/>
    <property type="molecule type" value="Genomic_DNA"/>
</dbReference>
<gene>
    <name evidence="4" type="ORF">CFP71_28895</name>
</gene>
<keyword evidence="4" id="KW-0378">Hydrolase</keyword>
<dbReference type="AlphaFoldDB" id="A0A229RV30"/>
<dbReference type="GO" id="GO:0003676">
    <property type="term" value="F:nucleic acid binding"/>
    <property type="evidence" value="ECO:0007669"/>
    <property type="project" value="InterPro"/>
</dbReference>
<keyword evidence="4" id="KW-0255">Endonuclease</keyword>
<dbReference type="Proteomes" id="UP000215223">
    <property type="component" value="Unassembled WGS sequence"/>
</dbReference>
<dbReference type="CDD" id="cd00085">
    <property type="entry name" value="HNHc"/>
    <property type="match status" value="1"/>
</dbReference>
<dbReference type="InterPro" id="IPR003615">
    <property type="entry name" value="HNH_nuc"/>
</dbReference>
<dbReference type="RefSeq" id="WP_093937159.1">
    <property type="nucleotide sequence ID" value="NZ_NMQT01000103.1"/>
</dbReference>
<evidence type="ECO:0000259" key="3">
    <source>
        <dbReference type="SMART" id="SM00507"/>
    </source>
</evidence>
<comment type="similarity">
    <text evidence="1">Belongs to the Rv1128c/1148c/1588c/1702c/1945/3466 family.</text>
</comment>
<accession>A0A229RV30</accession>
<name>A0A229RV30_9PSEU</name>
<comment type="caution">
    <text evidence="4">The sequence shown here is derived from an EMBL/GenBank/DDBJ whole genome shotgun (WGS) entry which is preliminary data.</text>
</comment>
<feature type="domain" description="HNH nuclease" evidence="3">
    <location>
        <begin position="326"/>
        <end position="378"/>
    </location>
</feature>
<evidence type="ECO:0000313" key="4">
    <source>
        <dbReference type="EMBL" id="OXM50214.1"/>
    </source>
</evidence>
<dbReference type="GO" id="GO:0004519">
    <property type="term" value="F:endonuclease activity"/>
    <property type="evidence" value="ECO:0007669"/>
    <property type="project" value="UniProtKB-KW"/>
</dbReference>
<feature type="compositionally biased region" description="Basic and acidic residues" evidence="2">
    <location>
        <begin position="171"/>
        <end position="185"/>
    </location>
</feature>
<evidence type="ECO:0000256" key="1">
    <source>
        <dbReference type="ARBA" id="ARBA00023450"/>
    </source>
</evidence>